<proteinExistence type="predicted"/>
<name>A0ABS3AT12_9BACT</name>
<comment type="caution">
    <text evidence="1">The sequence shown here is derived from an EMBL/GenBank/DDBJ whole genome shotgun (WGS) entry which is preliminary data.</text>
</comment>
<evidence type="ECO:0000313" key="1">
    <source>
        <dbReference type="EMBL" id="MBN4067456.1"/>
    </source>
</evidence>
<gene>
    <name evidence="1" type="ORF">JYU14_05170</name>
</gene>
<sequence length="178" mass="20133">MRIFLLRHGETAWTKTLQHTSHTDLSLTKRGEEEAQALTKRLRGNTFEKVFSSPLQRVRQTCAFAGLAEQAEYTDDLVEWDYGDYEGKTTKEIRQTVPDWTIFTHGAPGGESEQEVAARADRFFARCRSCKGDIAVFTSGHFGRVLGARWIGFSAKDGRYLLLSTASYSILGYEREVP</sequence>
<feature type="non-terminal residue" evidence="1">
    <location>
        <position position="178"/>
    </location>
</feature>
<organism evidence="1 2">
    <name type="scientific">Simkania negevensis</name>
    <dbReference type="NCBI Taxonomy" id="83561"/>
    <lineage>
        <taxon>Bacteria</taxon>
        <taxon>Pseudomonadati</taxon>
        <taxon>Chlamydiota</taxon>
        <taxon>Chlamydiia</taxon>
        <taxon>Parachlamydiales</taxon>
        <taxon>Simkaniaceae</taxon>
        <taxon>Simkania</taxon>
    </lineage>
</organism>
<dbReference type="InterPro" id="IPR029033">
    <property type="entry name" value="His_PPase_superfam"/>
</dbReference>
<dbReference type="InterPro" id="IPR050275">
    <property type="entry name" value="PGM_Phosphatase"/>
</dbReference>
<dbReference type="Proteomes" id="UP000722121">
    <property type="component" value="Unassembled WGS sequence"/>
</dbReference>
<dbReference type="InterPro" id="IPR013078">
    <property type="entry name" value="His_Pase_superF_clade-1"/>
</dbReference>
<dbReference type="Gene3D" id="3.40.50.1240">
    <property type="entry name" value="Phosphoglycerate mutase-like"/>
    <property type="match status" value="1"/>
</dbReference>
<dbReference type="PANTHER" id="PTHR48100:SF15">
    <property type="entry name" value="SEDOHEPTULOSE 1,7-BISPHOSPHATASE"/>
    <property type="match status" value="1"/>
</dbReference>
<accession>A0ABS3AT12</accession>
<dbReference type="PANTHER" id="PTHR48100">
    <property type="entry name" value="BROAD-SPECIFICITY PHOSPHATASE YOR283W-RELATED"/>
    <property type="match status" value="1"/>
</dbReference>
<dbReference type="SUPFAM" id="SSF53254">
    <property type="entry name" value="Phosphoglycerate mutase-like"/>
    <property type="match status" value="1"/>
</dbReference>
<evidence type="ECO:0000313" key="2">
    <source>
        <dbReference type="Proteomes" id="UP000722121"/>
    </source>
</evidence>
<dbReference type="CDD" id="cd07067">
    <property type="entry name" value="HP_PGM_like"/>
    <property type="match status" value="1"/>
</dbReference>
<protein>
    <submittedName>
        <fullName evidence="1">Histidine phosphatase family protein</fullName>
    </submittedName>
</protein>
<dbReference type="EMBL" id="JAFITR010000150">
    <property type="protein sequence ID" value="MBN4067456.1"/>
    <property type="molecule type" value="Genomic_DNA"/>
</dbReference>
<reference evidence="1 2" key="1">
    <citation type="submission" date="2021-02" db="EMBL/GenBank/DDBJ databases">
        <title>Activity-based single-cell genomes from oceanic crustal fluid captures similar information to metagenomic and metatranscriptomic surveys with orders of magnitude less sampling.</title>
        <authorList>
            <person name="D'Angelo T.S."/>
            <person name="Orcutt B.N."/>
        </authorList>
    </citation>
    <scope>NUCLEOTIDE SEQUENCE [LARGE SCALE GENOMIC DNA]</scope>
    <source>
        <strain evidence="1">AH-315-G07</strain>
    </source>
</reference>
<keyword evidence="2" id="KW-1185">Reference proteome</keyword>
<dbReference type="Pfam" id="PF00300">
    <property type="entry name" value="His_Phos_1"/>
    <property type="match status" value="1"/>
</dbReference>
<dbReference type="SMART" id="SM00855">
    <property type="entry name" value="PGAM"/>
    <property type="match status" value="1"/>
</dbReference>